<name>A0ABX8A317_9BRAD</name>
<protein>
    <submittedName>
        <fullName evidence="2">DUF1330 domain-containing protein</fullName>
    </submittedName>
</protein>
<sequence length="101" mass="11422">MPKAYWVARVDVHNMDGYKQYVAENGPVFAKYGAKFLVRGGQFEAKEGTSRTRNVVLEFKDYATALACYNSPEYQRLVEMRKPHGESDLVIIEGYDGPQPG</sequence>
<dbReference type="SUPFAM" id="SSF54909">
    <property type="entry name" value="Dimeric alpha+beta barrel"/>
    <property type="match status" value="1"/>
</dbReference>
<dbReference type="Pfam" id="PF07045">
    <property type="entry name" value="DUF1330"/>
    <property type="match status" value="1"/>
</dbReference>
<dbReference type="EMBL" id="CP036498">
    <property type="protein sequence ID" value="QUS37652.1"/>
    <property type="molecule type" value="Genomic_DNA"/>
</dbReference>
<dbReference type="PANTHER" id="PTHR41521:SF4">
    <property type="entry name" value="BLR0684 PROTEIN"/>
    <property type="match status" value="1"/>
</dbReference>
<feature type="domain" description="DUF1330" evidence="1">
    <location>
        <begin position="3"/>
        <end position="95"/>
    </location>
</feature>
<organism evidence="2 3">
    <name type="scientific">Tardiphaga alba</name>
    <dbReference type="NCBI Taxonomy" id="340268"/>
    <lineage>
        <taxon>Bacteria</taxon>
        <taxon>Pseudomonadati</taxon>
        <taxon>Pseudomonadota</taxon>
        <taxon>Alphaproteobacteria</taxon>
        <taxon>Hyphomicrobiales</taxon>
        <taxon>Nitrobacteraceae</taxon>
        <taxon>Tardiphaga</taxon>
    </lineage>
</organism>
<evidence type="ECO:0000259" key="1">
    <source>
        <dbReference type="Pfam" id="PF07045"/>
    </source>
</evidence>
<dbReference type="RefSeq" id="WP_211911140.1">
    <property type="nucleotide sequence ID" value="NZ_CP036498.1"/>
</dbReference>
<gene>
    <name evidence="2" type="ORF">RPMA_01300</name>
</gene>
<dbReference type="Gene3D" id="3.30.70.100">
    <property type="match status" value="1"/>
</dbReference>
<dbReference type="InterPro" id="IPR011008">
    <property type="entry name" value="Dimeric_a/b-barrel"/>
</dbReference>
<evidence type="ECO:0000313" key="2">
    <source>
        <dbReference type="EMBL" id="QUS37652.1"/>
    </source>
</evidence>
<reference evidence="2 3" key="1">
    <citation type="submission" date="2019-02" db="EMBL/GenBank/DDBJ databases">
        <title>Emended description of the genus Rhodopseudomonas and description of Rhodopseudomonas albus sp. nov., a non-phototrophic, heavy-metal-tolerant bacterium isolated from garden soil.</title>
        <authorList>
            <person name="Bao Z."/>
            <person name="Cao W.W."/>
            <person name="Sato Y."/>
            <person name="Nishizawa T."/>
            <person name="Zhao J."/>
            <person name="Guo Y."/>
            <person name="Ohta H."/>
        </authorList>
    </citation>
    <scope>NUCLEOTIDE SEQUENCE [LARGE SCALE GENOMIC DNA]</scope>
    <source>
        <strain evidence="2 3">SK50-23</strain>
    </source>
</reference>
<dbReference type="InterPro" id="IPR010753">
    <property type="entry name" value="DUF1330"/>
</dbReference>
<evidence type="ECO:0000313" key="3">
    <source>
        <dbReference type="Proteomes" id="UP000682843"/>
    </source>
</evidence>
<dbReference type="Proteomes" id="UP000682843">
    <property type="component" value="Chromosome"/>
</dbReference>
<dbReference type="PANTHER" id="PTHR41521">
    <property type="match status" value="1"/>
</dbReference>
<accession>A0ABX8A317</accession>
<keyword evidence="3" id="KW-1185">Reference proteome</keyword>
<proteinExistence type="predicted"/>